<proteinExistence type="predicted"/>
<dbReference type="InterPro" id="IPR003877">
    <property type="entry name" value="SPRY_dom"/>
</dbReference>
<dbReference type="InterPro" id="IPR013320">
    <property type="entry name" value="ConA-like_dom_sf"/>
</dbReference>
<evidence type="ECO:0000313" key="2">
    <source>
        <dbReference type="EMBL" id="CAE0234104.1"/>
    </source>
</evidence>
<organism evidence="2">
    <name type="scientific">Strombidium rassoulzadegani</name>
    <dbReference type="NCBI Taxonomy" id="1082188"/>
    <lineage>
        <taxon>Eukaryota</taxon>
        <taxon>Sar</taxon>
        <taxon>Alveolata</taxon>
        <taxon>Ciliophora</taxon>
        <taxon>Intramacronucleata</taxon>
        <taxon>Spirotrichea</taxon>
        <taxon>Oligotrichia</taxon>
        <taxon>Strombidiidae</taxon>
        <taxon>Strombidium</taxon>
    </lineage>
</organism>
<dbReference type="EMBL" id="HBIA01011631">
    <property type="protein sequence ID" value="CAE0234104.1"/>
    <property type="molecule type" value="Transcribed_RNA"/>
</dbReference>
<dbReference type="SUPFAM" id="SSF49899">
    <property type="entry name" value="Concanavalin A-like lectins/glucanases"/>
    <property type="match status" value="1"/>
</dbReference>
<gene>
    <name evidence="2" type="ORF">SRAS04492_LOCUS5906</name>
</gene>
<dbReference type="PROSITE" id="PS50188">
    <property type="entry name" value="B302_SPRY"/>
    <property type="match status" value="1"/>
</dbReference>
<dbReference type="InterPro" id="IPR043136">
    <property type="entry name" value="B30.2/SPRY_sf"/>
</dbReference>
<dbReference type="Gene3D" id="2.60.120.920">
    <property type="match status" value="1"/>
</dbReference>
<sequence>MLRDHSWCSTQGTYVMRNRREQGQPSKYFMEVELQFKFPDTMGTNIAIARQYENYGKAQFSTENSFCLHAFDGNLYSKGVNGRKYFDRELESGDRVGIFFDMEQGTIEFALNGERNGVAFHEEALTEGEYYLTVIQYYMEQECRIVAPQPRQ</sequence>
<name>A0A7S3CPL6_9SPIT</name>
<reference evidence="2" key="1">
    <citation type="submission" date="2021-01" db="EMBL/GenBank/DDBJ databases">
        <authorList>
            <person name="Corre E."/>
            <person name="Pelletier E."/>
            <person name="Niang G."/>
            <person name="Scheremetjew M."/>
            <person name="Finn R."/>
            <person name="Kale V."/>
            <person name="Holt S."/>
            <person name="Cochrane G."/>
            <person name="Meng A."/>
            <person name="Brown T."/>
            <person name="Cohen L."/>
        </authorList>
    </citation>
    <scope>NUCLEOTIDE SEQUENCE</scope>
    <source>
        <strain evidence="2">Ras09</strain>
    </source>
</reference>
<evidence type="ECO:0000259" key="1">
    <source>
        <dbReference type="PROSITE" id="PS50188"/>
    </source>
</evidence>
<dbReference type="AlphaFoldDB" id="A0A7S3CPL6"/>
<dbReference type="CDD" id="cd11709">
    <property type="entry name" value="SPRY"/>
    <property type="match status" value="1"/>
</dbReference>
<protein>
    <recommendedName>
        <fullName evidence="1">B30.2/SPRY domain-containing protein</fullName>
    </recommendedName>
</protein>
<dbReference type="Pfam" id="PF00622">
    <property type="entry name" value="SPRY"/>
    <property type="match status" value="1"/>
</dbReference>
<feature type="domain" description="B30.2/SPRY" evidence="1">
    <location>
        <begin position="1"/>
        <end position="152"/>
    </location>
</feature>
<accession>A0A7S3CPL6</accession>
<dbReference type="InterPro" id="IPR001870">
    <property type="entry name" value="B30.2/SPRY"/>
</dbReference>